<dbReference type="PANTHER" id="PTHR11533:SF174">
    <property type="entry name" value="PUROMYCIN-SENSITIVE AMINOPEPTIDASE-RELATED"/>
    <property type="match status" value="1"/>
</dbReference>
<dbReference type="Gene3D" id="2.60.40.1730">
    <property type="entry name" value="tricorn interacting facor f3 domain"/>
    <property type="match status" value="1"/>
</dbReference>
<keyword evidence="5" id="KW-1185">Reference proteome</keyword>
<dbReference type="GO" id="GO:0042277">
    <property type="term" value="F:peptide binding"/>
    <property type="evidence" value="ECO:0007669"/>
    <property type="project" value="TreeGrafter"/>
</dbReference>
<reference evidence="4" key="1">
    <citation type="journal article" date="2020" name="Cell">
        <title>Large-Scale Comparative Analyses of Tick Genomes Elucidate Their Genetic Diversity and Vector Capacities.</title>
        <authorList>
            <consortium name="Tick Genome and Microbiome Consortium (TIGMIC)"/>
            <person name="Jia N."/>
            <person name="Wang J."/>
            <person name="Shi W."/>
            <person name="Du L."/>
            <person name="Sun Y."/>
            <person name="Zhan W."/>
            <person name="Jiang J.F."/>
            <person name="Wang Q."/>
            <person name="Zhang B."/>
            <person name="Ji P."/>
            <person name="Bell-Sakyi L."/>
            <person name="Cui X.M."/>
            <person name="Yuan T.T."/>
            <person name="Jiang B.G."/>
            <person name="Yang W.F."/>
            <person name="Lam T.T."/>
            <person name="Chang Q.C."/>
            <person name="Ding S.J."/>
            <person name="Wang X.J."/>
            <person name="Zhu J.G."/>
            <person name="Ruan X.D."/>
            <person name="Zhao L."/>
            <person name="Wei J.T."/>
            <person name="Ye R.Z."/>
            <person name="Que T.C."/>
            <person name="Du C.H."/>
            <person name="Zhou Y.H."/>
            <person name="Cheng J.X."/>
            <person name="Dai P.F."/>
            <person name="Guo W.B."/>
            <person name="Han X.H."/>
            <person name="Huang E.J."/>
            <person name="Li L.F."/>
            <person name="Wei W."/>
            <person name="Gao Y.C."/>
            <person name="Liu J.Z."/>
            <person name="Shao H.Z."/>
            <person name="Wang X."/>
            <person name="Wang C.C."/>
            <person name="Yang T.C."/>
            <person name="Huo Q.B."/>
            <person name="Li W."/>
            <person name="Chen H.Y."/>
            <person name="Chen S.E."/>
            <person name="Zhou L.G."/>
            <person name="Ni X.B."/>
            <person name="Tian J.H."/>
            <person name="Sheng Y."/>
            <person name="Liu T."/>
            <person name="Pan Y.S."/>
            <person name="Xia L.Y."/>
            <person name="Li J."/>
            <person name="Zhao F."/>
            <person name="Cao W.C."/>
        </authorList>
    </citation>
    <scope>NUCLEOTIDE SEQUENCE</scope>
    <source>
        <strain evidence="4">Rmic-2018</strain>
    </source>
</reference>
<protein>
    <recommendedName>
        <fullName evidence="3">Aminopeptidase N-like N-terminal domain-containing protein</fullName>
    </recommendedName>
</protein>
<dbReference type="VEuPathDB" id="VectorBase:LOC119165349"/>
<dbReference type="Pfam" id="PF17900">
    <property type="entry name" value="Peptidase_M1_N"/>
    <property type="match status" value="1"/>
</dbReference>
<feature type="region of interest" description="Disordered" evidence="1">
    <location>
        <begin position="277"/>
        <end position="298"/>
    </location>
</feature>
<evidence type="ECO:0000313" key="4">
    <source>
        <dbReference type="EMBL" id="KAH7942626.1"/>
    </source>
</evidence>
<keyword evidence="2" id="KW-1133">Transmembrane helix</keyword>
<keyword evidence="2" id="KW-0812">Transmembrane</keyword>
<feature type="transmembrane region" description="Helical" evidence="2">
    <location>
        <begin position="24"/>
        <end position="45"/>
    </location>
</feature>
<dbReference type="InterPro" id="IPR050344">
    <property type="entry name" value="Peptidase_M1_aminopeptidases"/>
</dbReference>
<dbReference type="Proteomes" id="UP000821866">
    <property type="component" value="Unassembled WGS sequence"/>
</dbReference>
<dbReference type="GO" id="GO:0070006">
    <property type="term" value="F:metalloaminopeptidase activity"/>
    <property type="evidence" value="ECO:0007669"/>
    <property type="project" value="TreeGrafter"/>
</dbReference>
<evidence type="ECO:0000256" key="1">
    <source>
        <dbReference type="SAM" id="MobiDB-lite"/>
    </source>
</evidence>
<evidence type="ECO:0000313" key="5">
    <source>
        <dbReference type="Proteomes" id="UP000821866"/>
    </source>
</evidence>
<dbReference type="GO" id="GO:0043171">
    <property type="term" value="P:peptide catabolic process"/>
    <property type="evidence" value="ECO:0007669"/>
    <property type="project" value="TreeGrafter"/>
</dbReference>
<dbReference type="VEuPathDB" id="VectorBase:LOC119186492"/>
<proteinExistence type="predicted"/>
<organism evidence="4 5">
    <name type="scientific">Rhipicephalus microplus</name>
    <name type="common">Cattle tick</name>
    <name type="synonym">Boophilus microplus</name>
    <dbReference type="NCBI Taxonomy" id="6941"/>
    <lineage>
        <taxon>Eukaryota</taxon>
        <taxon>Metazoa</taxon>
        <taxon>Ecdysozoa</taxon>
        <taxon>Arthropoda</taxon>
        <taxon>Chelicerata</taxon>
        <taxon>Arachnida</taxon>
        <taxon>Acari</taxon>
        <taxon>Parasitiformes</taxon>
        <taxon>Ixodida</taxon>
        <taxon>Ixodoidea</taxon>
        <taxon>Ixodidae</taxon>
        <taxon>Rhipicephalinae</taxon>
        <taxon>Rhipicephalus</taxon>
        <taxon>Boophilus</taxon>
    </lineage>
</organism>
<reference evidence="4" key="2">
    <citation type="submission" date="2021-09" db="EMBL/GenBank/DDBJ databases">
        <authorList>
            <person name="Jia N."/>
            <person name="Wang J."/>
            <person name="Shi W."/>
            <person name="Du L."/>
            <person name="Sun Y."/>
            <person name="Zhan W."/>
            <person name="Jiang J."/>
            <person name="Wang Q."/>
            <person name="Zhang B."/>
            <person name="Ji P."/>
            <person name="Sakyi L.B."/>
            <person name="Cui X."/>
            <person name="Yuan T."/>
            <person name="Jiang B."/>
            <person name="Yang W."/>
            <person name="Lam T.T.-Y."/>
            <person name="Chang Q."/>
            <person name="Ding S."/>
            <person name="Wang X."/>
            <person name="Zhu J."/>
            <person name="Ruan X."/>
            <person name="Zhao L."/>
            <person name="Wei J."/>
            <person name="Que T."/>
            <person name="Du C."/>
            <person name="Cheng J."/>
            <person name="Dai P."/>
            <person name="Han X."/>
            <person name="Huang E."/>
            <person name="Gao Y."/>
            <person name="Liu J."/>
            <person name="Shao H."/>
            <person name="Ye R."/>
            <person name="Li L."/>
            <person name="Wei W."/>
            <person name="Wang X."/>
            <person name="Wang C."/>
            <person name="Huo Q."/>
            <person name="Li W."/>
            <person name="Guo W."/>
            <person name="Chen H."/>
            <person name="Chen S."/>
            <person name="Zhou L."/>
            <person name="Zhou L."/>
            <person name="Ni X."/>
            <person name="Tian J."/>
            <person name="Zhou Y."/>
            <person name="Sheng Y."/>
            <person name="Liu T."/>
            <person name="Pan Y."/>
            <person name="Xia L."/>
            <person name="Li J."/>
            <person name="Zhao F."/>
            <person name="Cao W."/>
        </authorList>
    </citation>
    <scope>NUCLEOTIDE SEQUENCE</scope>
    <source>
        <strain evidence="4">Rmic-2018</strain>
        <tissue evidence="4">Larvae</tissue>
    </source>
</reference>
<dbReference type="PANTHER" id="PTHR11533">
    <property type="entry name" value="PROTEASE M1 ZINC METALLOPROTEASE"/>
    <property type="match status" value="1"/>
</dbReference>
<feature type="compositionally biased region" description="Basic and acidic residues" evidence="1">
    <location>
        <begin position="281"/>
        <end position="298"/>
    </location>
</feature>
<name>A0A9J6CWK9_RHIMP</name>
<accession>A0A9J6CWK9</accession>
<feature type="domain" description="Aminopeptidase N-like N-terminal" evidence="3">
    <location>
        <begin position="112"/>
        <end position="258"/>
    </location>
</feature>
<dbReference type="GO" id="GO:0005615">
    <property type="term" value="C:extracellular space"/>
    <property type="evidence" value="ECO:0007669"/>
    <property type="project" value="TreeGrafter"/>
</dbReference>
<dbReference type="InterPro" id="IPR042097">
    <property type="entry name" value="Aminopeptidase_N-like_N_sf"/>
</dbReference>
<sequence length="451" mass="50716">MVHTSTEDEDSREDDQNHGFQERLIMSVALLTAVSLISATVMALVQLLQLEEYKPEAEGGTNETTDVSDWTLVAGFDPAGEQSSAITTVVGRSPTPIRTGHCTRDRPLSWLIDVIMLDCSKKLEIVSTILRWKSFPVRVTRVLRDGSKVVIETTHLLRQGRTYNLTVQFQGRLRKDYGLVLKRVGDQVILFMFPRKLDAFVTFPCFKDPGWKTTFDVRLLVDENLHASSTASIENTMKESNGSTVYVFHRTEPMSAYLLSAIFTNFSVDRSGRMNLWSSTSEDRKPHGLPSRSEKRGGGERIKQQLLFSNSLLCALELSEKACIDHLGRGGSRELYLTSCTSMREAITPEKRVGIALYKLCSSAEDRNVANLFGVGRLTVNILYRQFCGPVVAVLEHEWIKMVTAEDMARHIQEFEAVTGFRQGAGALDGFHFLISPPKEHATDYYNYKGW</sequence>
<keyword evidence="2" id="KW-0472">Membrane</keyword>
<dbReference type="GO" id="GO:0008270">
    <property type="term" value="F:zinc ion binding"/>
    <property type="evidence" value="ECO:0007669"/>
    <property type="project" value="TreeGrafter"/>
</dbReference>
<dbReference type="GO" id="GO:0016020">
    <property type="term" value="C:membrane"/>
    <property type="evidence" value="ECO:0007669"/>
    <property type="project" value="TreeGrafter"/>
</dbReference>
<dbReference type="AlphaFoldDB" id="A0A9J6CWK9"/>
<gene>
    <name evidence="4" type="ORF">HPB51_028693</name>
</gene>
<dbReference type="InterPro" id="IPR045357">
    <property type="entry name" value="Aminopeptidase_N-like_N"/>
</dbReference>
<evidence type="ECO:0000259" key="3">
    <source>
        <dbReference type="Pfam" id="PF17900"/>
    </source>
</evidence>
<comment type="caution">
    <text evidence="4">The sequence shown here is derived from an EMBL/GenBank/DDBJ whole genome shotgun (WGS) entry which is preliminary data.</text>
</comment>
<dbReference type="EMBL" id="JABSTU010005559">
    <property type="protein sequence ID" value="KAH7942626.1"/>
    <property type="molecule type" value="Genomic_DNA"/>
</dbReference>
<dbReference type="GO" id="GO:0005737">
    <property type="term" value="C:cytoplasm"/>
    <property type="evidence" value="ECO:0007669"/>
    <property type="project" value="TreeGrafter"/>
</dbReference>
<dbReference type="SUPFAM" id="SSF63737">
    <property type="entry name" value="Leukotriene A4 hydrolase N-terminal domain"/>
    <property type="match status" value="1"/>
</dbReference>
<evidence type="ECO:0000256" key="2">
    <source>
        <dbReference type="SAM" id="Phobius"/>
    </source>
</evidence>